<evidence type="ECO:0000313" key="3">
    <source>
        <dbReference type="Proteomes" id="UP000598996"/>
    </source>
</evidence>
<name>A0ABS1VVM7_9ACTN</name>
<dbReference type="PROSITE" id="PS50943">
    <property type="entry name" value="HTH_CROC1"/>
    <property type="match status" value="1"/>
</dbReference>
<dbReference type="Gene3D" id="1.10.260.40">
    <property type="entry name" value="lambda repressor-like DNA-binding domains"/>
    <property type="match status" value="1"/>
</dbReference>
<dbReference type="SUPFAM" id="SSF47413">
    <property type="entry name" value="lambda repressor-like DNA-binding domains"/>
    <property type="match status" value="1"/>
</dbReference>
<dbReference type="CDD" id="cd00093">
    <property type="entry name" value="HTH_XRE"/>
    <property type="match status" value="1"/>
</dbReference>
<evidence type="ECO:0000313" key="2">
    <source>
        <dbReference type="EMBL" id="MBL7258532.1"/>
    </source>
</evidence>
<keyword evidence="3" id="KW-1185">Reference proteome</keyword>
<gene>
    <name evidence="2" type="ORF">JKJ07_29895</name>
</gene>
<accession>A0ABS1VVM7</accession>
<dbReference type="InterPro" id="IPR001387">
    <property type="entry name" value="Cro/C1-type_HTH"/>
</dbReference>
<protein>
    <submittedName>
        <fullName evidence="2">Helix-turn-helix domain-containing protein</fullName>
    </submittedName>
</protein>
<reference evidence="2 3" key="1">
    <citation type="submission" date="2021-01" db="EMBL/GenBank/DDBJ databases">
        <title>Actinoplanes sp. nov. LDG1-01 isolated from lichen.</title>
        <authorList>
            <person name="Saeng-In P."/>
            <person name="Phongsopitanun W."/>
            <person name="Kanchanasin P."/>
            <person name="Yuki M."/>
            <person name="Kudo T."/>
            <person name="Ohkuma M."/>
            <person name="Tanasupawat S."/>
        </authorList>
    </citation>
    <scope>NUCLEOTIDE SEQUENCE [LARGE SCALE GENOMIC DNA]</scope>
    <source>
        <strain evidence="2 3">LDG1-01</strain>
    </source>
</reference>
<dbReference type="PANTHER" id="PTHR35010:SF2">
    <property type="entry name" value="BLL4672 PROTEIN"/>
    <property type="match status" value="1"/>
</dbReference>
<dbReference type="RefSeq" id="WP_202995204.1">
    <property type="nucleotide sequence ID" value="NZ_JAENHO010000009.1"/>
</dbReference>
<organism evidence="2 3">
    <name type="scientific">Paractinoplanes lichenicola</name>
    <dbReference type="NCBI Taxonomy" id="2802976"/>
    <lineage>
        <taxon>Bacteria</taxon>
        <taxon>Bacillati</taxon>
        <taxon>Actinomycetota</taxon>
        <taxon>Actinomycetes</taxon>
        <taxon>Micromonosporales</taxon>
        <taxon>Micromonosporaceae</taxon>
        <taxon>Paractinoplanes</taxon>
    </lineage>
</organism>
<comment type="caution">
    <text evidence="2">The sequence shown here is derived from an EMBL/GenBank/DDBJ whole genome shotgun (WGS) entry which is preliminary data.</text>
</comment>
<dbReference type="Pfam" id="PF13560">
    <property type="entry name" value="HTH_31"/>
    <property type="match status" value="1"/>
</dbReference>
<dbReference type="EMBL" id="JAENHO010000009">
    <property type="protein sequence ID" value="MBL7258532.1"/>
    <property type="molecule type" value="Genomic_DNA"/>
</dbReference>
<dbReference type="PANTHER" id="PTHR35010">
    <property type="entry name" value="BLL4672 PROTEIN-RELATED"/>
    <property type="match status" value="1"/>
</dbReference>
<dbReference type="Gene3D" id="3.30.450.180">
    <property type="match status" value="1"/>
</dbReference>
<evidence type="ECO:0000259" key="1">
    <source>
        <dbReference type="PROSITE" id="PS50943"/>
    </source>
</evidence>
<sequence length="280" mass="30803">MDDKALGEFLRHRRERLRPEDVGLPGGGRRRTPGLRREEVASLAALSPDYYSRLEQGRVRTPSAAALASLARAIRLTGDEQDYLFRLAGQQPPEPRSPLAHVDPAMIYLLDALGPTPAQVTDDLLTVVAQNRAAENLWGVWTGLPGYASNVTWRWFADPSSRDSNDPAEHERIGRAYAADLRAGLAQRSAGDRFGQGLVADLLERSAEFRDVWAQQQVAPLTSAPKLIRHPLVGPLDLQCDVVLSPSTGHRLILFRPRPGSNAHEQIAFLEVLGSQKFGV</sequence>
<dbReference type="SMART" id="SM00530">
    <property type="entry name" value="HTH_XRE"/>
    <property type="match status" value="1"/>
</dbReference>
<dbReference type="InterPro" id="IPR041413">
    <property type="entry name" value="MLTR_LBD"/>
</dbReference>
<proteinExistence type="predicted"/>
<feature type="domain" description="HTH cro/C1-type" evidence="1">
    <location>
        <begin position="34"/>
        <end position="81"/>
    </location>
</feature>
<dbReference type="Proteomes" id="UP000598996">
    <property type="component" value="Unassembled WGS sequence"/>
</dbReference>
<dbReference type="Pfam" id="PF17765">
    <property type="entry name" value="MLTR_LBD"/>
    <property type="match status" value="1"/>
</dbReference>
<dbReference type="InterPro" id="IPR010982">
    <property type="entry name" value="Lambda_DNA-bd_dom_sf"/>
</dbReference>